<dbReference type="EMBL" id="CP107020">
    <property type="protein sequence ID" value="UYG17608.1"/>
    <property type="molecule type" value="Genomic_DNA"/>
</dbReference>
<evidence type="ECO:0000313" key="3">
    <source>
        <dbReference type="Proteomes" id="UP001164305"/>
    </source>
</evidence>
<keyword evidence="3" id="KW-1185">Reference proteome</keyword>
<dbReference type="RefSeq" id="WP_263594817.1">
    <property type="nucleotide sequence ID" value="NZ_CP107020.1"/>
</dbReference>
<dbReference type="InterPro" id="IPR006016">
    <property type="entry name" value="UspA"/>
</dbReference>
<sequence>MPPQPAVDRITPFAGHPIVVGVVPELPDLVTLTAASIAQATGARAMYFAYSDPSRTVREERPDGSVVHEPIDPDGLDDRWELVAQQIVDHLTHVLSTTQAPWEFRYLAGRPDRALTHLARAVDAAAIVVGTRTPRRDMGLRQLFEGSVAVHLSQHQHRPVITVPLSVVDWKETASAWDRREHA</sequence>
<dbReference type="SUPFAM" id="SSF52402">
    <property type="entry name" value="Adenine nucleotide alpha hydrolases-like"/>
    <property type="match status" value="1"/>
</dbReference>
<feature type="domain" description="UspA" evidence="1">
    <location>
        <begin position="83"/>
        <end position="164"/>
    </location>
</feature>
<dbReference type="Proteomes" id="UP001164305">
    <property type="component" value="Chromosome"/>
</dbReference>
<evidence type="ECO:0000259" key="1">
    <source>
        <dbReference type="Pfam" id="PF00582"/>
    </source>
</evidence>
<proteinExistence type="predicted"/>
<dbReference type="Pfam" id="PF00582">
    <property type="entry name" value="Usp"/>
    <property type="match status" value="1"/>
</dbReference>
<evidence type="ECO:0000313" key="2">
    <source>
        <dbReference type="EMBL" id="UYG17608.1"/>
    </source>
</evidence>
<accession>A0ABY6G4N0</accession>
<protein>
    <submittedName>
        <fullName evidence="2">Universal stress protein</fullName>
    </submittedName>
</protein>
<organism evidence="2 3">
    <name type="scientific">Brachybacterium huguangmaarense</name>
    <dbReference type="NCBI Taxonomy" id="1652028"/>
    <lineage>
        <taxon>Bacteria</taxon>
        <taxon>Bacillati</taxon>
        <taxon>Actinomycetota</taxon>
        <taxon>Actinomycetes</taxon>
        <taxon>Micrococcales</taxon>
        <taxon>Dermabacteraceae</taxon>
        <taxon>Brachybacterium</taxon>
    </lineage>
</organism>
<dbReference type="Gene3D" id="3.40.50.620">
    <property type="entry name" value="HUPs"/>
    <property type="match status" value="1"/>
</dbReference>
<name>A0ABY6G4N0_9MICO</name>
<dbReference type="InterPro" id="IPR014729">
    <property type="entry name" value="Rossmann-like_a/b/a_fold"/>
</dbReference>
<gene>
    <name evidence="2" type="ORF">BRM3_04015</name>
</gene>
<reference evidence="2" key="1">
    <citation type="submission" date="2022-10" db="EMBL/GenBank/DDBJ databases">
        <title>Whole-Genome Sequencing of Brachybacterium huguangmaarense BRM-3, Isolated from Betula schmidtii.</title>
        <authorList>
            <person name="Haam D."/>
        </authorList>
    </citation>
    <scope>NUCLEOTIDE SEQUENCE</scope>
    <source>
        <strain evidence="2">BRM-3</strain>
    </source>
</reference>